<keyword evidence="1" id="KW-0645">Protease</keyword>
<dbReference type="InterPro" id="IPR001940">
    <property type="entry name" value="Peptidase_S1C"/>
</dbReference>
<protein>
    <submittedName>
        <fullName evidence="4">Trypsin-like peptidase</fullName>
    </submittedName>
</protein>
<keyword evidence="5" id="KW-1185">Reference proteome</keyword>
<evidence type="ECO:0000256" key="2">
    <source>
        <dbReference type="ARBA" id="ARBA00022801"/>
    </source>
</evidence>
<keyword evidence="3" id="KW-0732">Signal</keyword>
<evidence type="ECO:0000313" key="5">
    <source>
        <dbReference type="Proteomes" id="UP000245678"/>
    </source>
</evidence>
<feature type="chain" id="PRO_5016422863" evidence="3">
    <location>
        <begin position="32"/>
        <end position="304"/>
    </location>
</feature>
<sequence>MKTFNIANIGKVPRILLLSVCLLFIAGIAEAQFTDDAKLLESFQKSADSILAKTHTITAEEAQKGLLNTGSVVALNLQTPYKKVLAAHALYERAKQATVITGCAYLCPRCNNTHMSESSGYIIDPKGIMVTNYHVAAQYAFMKDGNKPVGLFVRLADGRTYAVKAILTASKQKDLAILQLETNGKELLPSLPLADAAQVGDHIYVLGHPKGMHYFFSQGDVTNKYFENAGEPDHKFFREMMVVSADYATGSSGGPVLDVYGNVVGTVSNTNMLIHSEMNPSVQMIVKNTVPVESLWKLVSKGNK</sequence>
<dbReference type="RefSeq" id="WP_109605743.1">
    <property type="nucleotide sequence ID" value="NZ_QGHA01000001.1"/>
</dbReference>
<dbReference type="GO" id="GO:0006508">
    <property type="term" value="P:proteolysis"/>
    <property type="evidence" value="ECO:0007669"/>
    <property type="project" value="UniProtKB-KW"/>
</dbReference>
<accession>A0A316HIK0</accession>
<dbReference type="PRINTS" id="PR00834">
    <property type="entry name" value="PROTEASES2C"/>
</dbReference>
<dbReference type="InterPro" id="IPR051201">
    <property type="entry name" value="Chloro_Bact_Ser_Proteases"/>
</dbReference>
<dbReference type="SUPFAM" id="SSF50494">
    <property type="entry name" value="Trypsin-like serine proteases"/>
    <property type="match status" value="1"/>
</dbReference>
<dbReference type="Pfam" id="PF13365">
    <property type="entry name" value="Trypsin_2"/>
    <property type="match status" value="1"/>
</dbReference>
<reference evidence="4 5" key="1">
    <citation type="submission" date="2018-05" db="EMBL/GenBank/DDBJ databases">
        <title>Genomic Encyclopedia of Archaeal and Bacterial Type Strains, Phase II (KMG-II): from individual species to whole genera.</title>
        <authorList>
            <person name="Goeker M."/>
        </authorList>
    </citation>
    <scope>NUCLEOTIDE SEQUENCE [LARGE SCALE GENOMIC DNA]</scope>
    <source>
        <strain evidence="4 5">DSM 19975</strain>
    </source>
</reference>
<proteinExistence type="predicted"/>
<dbReference type="GO" id="GO:0004252">
    <property type="term" value="F:serine-type endopeptidase activity"/>
    <property type="evidence" value="ECO:0007669"/>
    <property type="project" value="InterPro"/>
</dbReference>
<keyword evidence="2" id="KW-0378">Hydrolase</keyword>
<evidence type="ECO:0000256" key="1">
    <source>
        <dbReference type="ARBA" id="ARBA00022670"/>
    </source>
</evidence>
<organism evidence="4 5">
    <name type="scientific">Mucilaginibacter oryzae</name>
    <dbReference type="NCBI Taxonomy" id="468058"/>
    <lineage>
        <taxon>Bacteria</taxon>
        <taxon>Pseudomonadati</taxon>
        <taxon>Bacteroidota</taxon>
        <taxon>Sphingobacteriia</taxon>
        <taxon>Sphingobacteriales</taxon>
        <taxon>Sphingobacteriaceae</taxon>
        <taxon>Mucilaginibacter</taxon>
    </lineage>
</organism>
<dbReference type="AlphaFoldDB" id="A0A316HIK0"/>
<dbReference type="Proteomes" id="UP000245678">
    <property type="component" value="Unassembled WGS sequence"/>
</dbReference>
<name>A0A316HIK0_9SPHI</name>
<comment type="caution">
    <text evidence="4">The sequence shown here is derived from an EMBL/GenBank/DDBJ whole genome shotgun (WGS) entry which is preliminary data.</text>
</comment>
<dbReference type="PANTHER" id="PTHR43343:SF3">
    <property type="entry name" value="PROTEASE DO-LIKE 8, CHLOROPLASTIC"/>
    <property type="match status" value="1"/>
</dbReference>
<evidence type="ECO:0000256" key="3">
    <source>
        <dbReference type="SAM" id="SignalP"/>
    </source>
</evidence>
<dbReference type="EMBL" id="QGHA01000001">
    <property type="protein sequence ID" value="PWK79821.1"/>
    <property type="molecule type" value="Genomic_DNA"/>
</dbReference>
<gene>
    <name evidence="4" type="ORF">LX99_00281</name>
</gene>
<dbReference type="PANTHER" id="PTHR43343">
    <property type="entry name" value="PEPTIDASE S12"/>
    <property type="match status" value="1"/>
</dbReference>
<evidence type="ECO:0000313" key="4">
    <source>
        <dbReference type="EMBL" id="PWK79821.1"/>
    </source>
</evidence>
<dbReference type="Gene3D" id="2.40.10.120">
    <property type="match status" value="1"/>
</dbReference>
<feature type="signal peptide" evidence="3">
    <location>
        <begin position="1"/>
        <end position="31"/>
    </location>
</feature>
<dbReference type="InterPro" id="IPR009003">
    <property type="entry name" value="Peptidase_S1_PA"/>
</dbReference>